<evidence type="ECO:0000313" key="1">
    <source>
        <dbReference type="EMBL" id="ORA68342.1"/>
    </source>
</evidence>
<dbReference type="AlphaFoldDB" id="A0A1A0Q997"/>
<dbReference type="EMBL" id="MVHP01000003">
    <property type="protein sequence ID" value="ORA68342.1"/>
    <property type="molecule type" value="Genomic_DNA"/>
</dbReference>
<evidence type="ECO:0000313" key="2">
    <source>
        <dbReference type="Proteomes" id="UP000192772"/>
    </source>
</evidence>
<comment type="caution">
    <text evidence="1">The sequence shown here is derived from an EMBL/GenBank/DDBJ whole genome shotgun (WGS) entry which is preliminary data.</text>
</comment>
<sequence>MATRPVTARDDAHEGAGTLNRLQLSVIAADMVDLVSSAGGWLYDRARAGWTVNVVVGAAREVRPLTILGATPVFADATSVLETTGALAVSAELLRRDARVCEQVLRLWNAGATEVTVWGTSWPDQLGRRIDPVQHRLSVAARAFKAHALAAAQAARQDVAATETLFDLGSEAFRPLYPV</sequence>
<proteinExistence type="predicted"/>
<dbReference type="Proteomes" id="UP000192772">
    <property type="component" value="Unassembled WGS sequence"/>
</dbReference>
<reference evidence="1 2" key="1">
    <citation type="submission" date="2017-02" db="EMBL/GenBank/DDBJ databases">
        <title>The new phylogeny of genus Mycobacterium.</title>
        <authorList>
            <person name="Tortoli E."/>
            <person name="Trovato A."/>
            <person name="Cirillo D.M."/>
        </authorList>
    </citation>
    <scope>NUCLEOTIDE SEQUENCE [LARGE SCALE GENOMIC DNA]</scope>
    <source>
        <strain evidence="1 2">FI-09383</strain>
    </source>
</reference>
<protein>
    <submittedName>
        <fullName evidence="1">Uncharacterized protein</fullName>
    </submittedName>
</protein>
<accession>A0A1A0Q997</accession>
<gene>
    <name evidence="1" type="ORF">BST23_04485</name>
</gene>
<dbReference type="RefSeq" id="WP_064892492.1">
    <property type="nucleotide sequence ID" value="NZ_LZSM01000050.1"/>
</dbReference>
<organism evidence="1 2">
    <name type="scientific">Mycolicibacterium elephantis</name>
    <dbReference type="NCBI Taxonomy" id="81858"/>
    <lineage>
        <taxon>Bacteria</taxon>
        <taxon>Bacillati</taxon>
        <taxon>Actinomycetota</taxon>
        <taxon>Actinomycetes</taxon>
        <taxon>Mycobacteriales</taxon>
        <taxon>Mycobacteriaceae</taxon>
        <taxon>Mycolicibacterium</taxon>
    </lineage>
</organism>
<dbReference type="OrthoDB" id="4555700at2"/>
<name>A0A1A0Q997_9MYCO</name>
<accession>A0A1X0D844</accession>